<gene>
    <name evidence="1" type="ORF">Apa02nite_092830</name>
</gene>
<protein>
    <submittedName>
        <fullName evidence="1">Uncharacterized protein</fullName>
    </submittedName>
</protein>
<dbReference type="Proteomes" id="UP000624709">
    <property type="component" value="Unassembled WGS sequence"/>
</dbReference>
<organism evidence="1 2">
    <name type="scientific">Actinoplanes palleronii</name>
    <dbReference type="NCBI Taxonomy" id="113570"/>
    <lineage>
        <taxon>Bacteria</taxon>
        <taxon>Bacillati</taxon>
        <taxon>Actinomycetota</taxon>
        <taxon>Actinomycetes</taxon>
        <taxon>Micromonosporales</taxon>
        <taxon>Micromonosporaceae</taxon>
        <taxon>Actinoplanes</taxon>
    </lineage>
</organism>
<accession>A0ABQ4BR96</accession>
<comment type="caution">
    <text evidence="1">The sequence shown here is derived from an EMBL/GenBank/DDBJ whole genome shotgun (WGS) entry which is preliminary data.</text>
</comment>
<sequence>MRVGSPVMAATVRRAGPWVVRTAARLQTAAGSQGCLRDPETPLEPSRCPVVGDLRRLAERAAVRS</sequence>
<name>A0ABQ4BR96_9ACTN</name>
<evidence type="ECO:0000313" key="1">
    <source>
        <dbReference type="EMBL" id="GIE73175.1"/>
    </source>
</evidence>
<keyword evidence="2" id="KW-1185">Reference proteome</keyword>
<reference evidence="1 2" key="1">
    <citation type="submission" date="2021-01" db="EMBL/GenBank/DDBJ databases">
        <title>Whole genome shotgun sequence of Actinoplanes palleronii NBRC 14916.</title>
        <authorList>
            <person name="Komaki H."/>
            <person name="Tamura T."/>
        </authorList>
    </citation>
    <scope>NUCLEOTIDE SEQUENCE [LARGE SCALE GENOMIC DNA]</scope>
    <source>
        <strain evidence="1 2">NBRC 14916</strain>
    </source>
</reference>
<evidence type="ECO:0000313" key="2">
    <source>
        <dbReference type="Proteomes" id="UP000624709"/>
    </source>
</evidence>
<dbReference type="RefSeq" id="WP_203830807.1">
    <property type="nucleotide sequence ID" value="NZ_BAAATY010000058.1"/>
</dbReference>
<proteinExistence type="predicted"/>
<dbReference type="EMBL" id="BOMS01000165">
    <property type="protein sequence ID" value="GIE73175.1"/>
    <property type="molecule type" value="Genomic_DNA"/>
</dbReference>